<keyword evidence="2" id="KW-0238">DNA-binding</keyword>
<organism evidence="5 6">
    <name type="scientific">Cupriavidus laharis</name>
    <dbReference type="NCBI Taxonomy" id="151654"/>
    <lineage>
        <taxon>Bacteria</taxon>
        <taxon>Pseudomonadati</taxon>
        <taxon>Pseudomonadota</taxon>
        <taxon>Betaproteobacteria</taxon>
        <taxon>Burkholderiales</taxon>
        <taxon>Burkholderiaceae</taxon>
        <taxon>Cupriavidus</taxon>
    </lineage>
</organism>
<evidence type="ECO:0000256" key="3">
    <source>
        <dbReference type="ARBA" id="ARBA00023163"/>
    </source>
</evidence>
<dbReference type="Gene3D" id="1.10.260.40">
    <property type="entry name" value="lambda repressor-like DNA-binding domains"/>
    <property type="match status" value="1"/>
</dbReference>
<dbReference type="CDD" id="cd06278">
    <property type="entry name" value="PBP1_LacI-like"/>
    <property type="match status" value="1"/>
</dbReference>
<protein>
    <submittedName>
        <fullName evidence="5">HTH-type transcriptional repressor PurR</fullName>
    </submittedName>
</protein>
<evidence type="ECO:0000313" key="6">
    <source>
        <dbReference type="Proteomes" id="UP000727654"/>
    </source>
</evidence>
<dbReference type="InterPro" id="IPR010982">
    <property type="entry name" value="Lambda_DNA-bd_dom_sf"/>
</dbReference>
<proteinExistence type="predicted"/>
<keyword evidence="6" id="KW-1185">Reference proteome</keyword>
<dbReference type="Pfam" id="PF13377">
    <property type="entry name" value="Peripla_BP_3"/>
    <property type="match status" value="1"/>
</dbReference>
<dbReference type="PANTHER" id="PTHR30146">
    <property type="entry name" value="LACI-RELATED TRANSCRIPTIONAL REPRESSOR"/>
    <property type="match status" value="1"/>
</dbReference>
<dbReference type="Pfam" id="PF00356">
    <property type="entry name" value="LacI"/>
    <property type="match status" value="1"/>
</dbReference>
<dbReference type="InterPro" id="IPR028082">
    <property type="entry name" value="Peripla_BP_I"/>
</dbReference>
<dbReference type="SMART" id="SM00354">
    <property type="entry name" value="HTH_LACI"/>
    <property type="match status" value="1"/>
</dbReference>
<evidence type="ECO:0000259" key="4">
    <source>
        <dbReference type="PROSITE" id="PS50932"/>
    </source>
</evidence>
<comment type="caution">
    <text evidence="5">The sequence shown here is derived from an EMBL/GenBank/DDBJ whole genome shotgun (WGS) entry which is preliminary data.</text>
</comment>
<feature type="domain" description="HTH lacI-type" evidence="4">
    <location>
        <begin position="159"/>
        <end position="213"/>
    </location>
</feature>
<keyword evidence="3" id="KW-0804">Transcription</keyword>
<evidence type="ECO:0000256" key="1">
    <source>
        <dbReference type="ARBA" id="ARBA00023015"/>
    </source>
</evidence>
<dbReference type="Gene3D" id="3.40.50.2300">
    <property type="match status" value="2"/>
</dbReference>
<dbReference type="InterPro" id="IPR046335">
    <property type="entry name" value="LacI/GalR-like_sensor"/>
</dbReference>
<gene>
    <name evidence="5" type="primary">purR_1</name>
    <name evidence="5" type="ORF">LMG23992_05139</name>
</gene>
<sequence length="489" mass="53860">MSAGRRQATPRAGRVDECRIVIAVPKQQYLFRTISTVAETASLGLDFGEIYKRSVIGVRVYGVPAAERAALAAYFRRINEDYHQQRSNTEYHRGQIKYDYLRLNCAKTSIGAAFRFGAGYRDLEVTSARVLVAASKGSFRIRGIYRNVCSSYLTMSKRLTSIDIANLAGVSQTTVSRVLQDLPSVKPETKARVLKVIQDNEYSPSAAARQMKTRRSGTVAVVIASLSNPLYPMLLQLLVERLASRGFRTTVWELEGKMDEATVRALAESATDGVIFAAALDESREMLTRVAAEKPIILINRSVGTDLFDTIVSDNYAGGRRVADYFVSAGRKCIGLISAASSRGSKASTIRERERGFMEGLGELSQGNAFVRADAADFGYESGFRAMQTLLAERPAVDAVFCTNDIVAIGVLDAARRSGKQVPNDIWIVGYDDIPMARWECISLSTVQQPLPAMVELVVDRLQRRMTSPELAPHAFVLPNDLVLRRTTS</sequence>
<evidence type="ECO:0000256" key="2">
    <source>
        <dbReference type="ARBA" id="ARBA00023125"/>
    </source>
</evidence>
<dbReference type="CDD" id="cd01392">
    <property type="entry name" value="HTH_LacI"/>
    <property type="match status" value="1"/>
</dbReference>
<dbReference type="SUPFAM" id="SSF53822">
    <property type="entry name" value="Periplasmic binding protein-like I"/>
    <property type="match status" value="1"/>
</dbReference>
<evidence type="ECO:0000313" key="5">
    <source>
        <dbReference type="EMBL" id="CAG9184052.1"/>
    </source>
</evidence>
<dbReference type="PANTHER" id="PTHR30146:SF109">
    <property type="entry name" value="HTH-TYPE TRANSCRIPTIONAL REGULATOR GALS"/>
    <property type="match status" value="1"/>
</dbReference>
<accession>A0ABM8XUJ1</accession>
<reference evidence="5 6" key="1">
    <citation type="submission" date="2021-08" db="EMBL/GenBank/DDBJ databases">
        <authorList>
            <person name="Peeters C."/>
        </authorList>
    </citation>
    <scope>NUCLEOTIDE SEQUENCE [LARGE SCALE GENOMIC DNA]</scope>
    <source>
        <strain evidence="5 6">LMG 23992</strain>
    </source>
</reference>
<dbReference type="SUPFAM" id="SSF47413">
    <property type="entry name" value="lambda repressor-like DNA-binding domains"/>
    <property type="match status" value="1"/>
</dbReference>
<keyword evidence="1" id="KW-0805">Transcription regulation</keyword>
<name>A0ABM8XUJ1_9BURK</name>
<dbReference type="PROSITE" id="PS50932">
    <property type="entry name" value="HTH_LACI_2"/>
    <property type="match status" value="1"/>
</dbReference>
<dbReference type="RefSeq" id="WP_224082572.1">
    <property type="nucleotide sequence ID" value="NZ_CAJZAI010000022.1"/>
</dbReference>
<dbReference type="InterPro" id="IPR000843">
    <property type="entry name" value="HTH_LacI"/>
</dbReference>
<dbReference type="EMBL" id="CAJZAI010000022">
    <property type="protein sequence ID" value="CAG9184052.1"/>
    <property type="molecule type" value="Genomic_DNA"/>
</dbReference>
<dbReference type="Proteomes" id="UP000727654">
    <property type="component" value="Unassembled WGS sequence"/>
</dbReference>